<dbReference type="eggNOG" id="COG3550">
    <property type="taxonomic scope" value="Bacteria"/>
</dbReference>
<accession>A2A073</accession>
<dbReference type="OrthoDB" id="196808at2"/>
<name>A2A073_MICM2</name>
<dbReference type="AlphaFoldDB" id="A2A073"/>
<organism evidence="2 3">
    <name type="scientific">Microscilla marina ATCC 23134</name>
    <dbReference type="NCBI Taxonomy" id="313606"/>
    <lineage>
        <taxon>Bacteria</taxon>
        <taxon>Pseudomonadati</taxon>
        <taxon>Bacteroidota</taxon>
        <taxon>Cytophagia</taxon>
        <taxon>Cytophagales</taxon>
        <taxon>Microscillaceae</taxon>
        <taxon>Microscilla</taxon>
    </lineage>
</organism>
<feature type="domain" description="HipA N-terminal subdomain 1" evidence="1">
    <location>
        <begin position="6"/>
        <end position="98"/>
    </location>
</feature>
<comment type="caution">
    <text evidence="2">The sequence shown here is derived from an EMBL/GenBank/DDBJ whole genome shotgun (WGS) entry which is preliminary data.</text>
</comment>
<reference evidence="2 3" key="1">
    <citation type="submission" date="2007-01" db="EMBL/GenBank/DDBJ databases">
        <authorList>
            <person name="Haygood M."/>
            <person name="Podell S."/>
            <person name="Anderson C."/>
            <person name="Hopkinson B."/>
            <person name="Roe K."/>
            <person name="Barbeau K."/>
            <person name="Gaasterland T."/>
            <person name="Ferriera S."/>
            <person name="Johnson J."/>
            <person name="Kravitz S."/>
            <person name="Beeson K."/>
            <person name="Sutton G."/>
            <person name="Rogers Y.-H."/>
            <person name="Friedman R."/>
            <person name="Frazier M."/>
            <person name="Venter J.C."/>
        </authorList>
    </citation>
    <scope>NUCLEOTIDE SEQUENCE [LARGE SCALE GENOMIC DNA]</scope>
    <source>
        <strain evidence="2 3">ATCC 23134</strain>
    </source>
</reference>
<dbReference type="Pfam" id="PF13657">
    <property type="entry name" value="Couple_hipA"/>
    <property type="match status" value="1"/>
</dbReference>
<evidence type="ECO:0000313" key="3">
    <source>
        <dbReference type="Proteomes" id="UP000004095"/>
    </source>
</evidence>
<evidence type="ECO:0000259" key="1">
    <source>
        <dbReference type="Pfam" id="PF13657"/>
    </source>
</evidence>
<gene>
    <name evidence="2" type="ORF">M23134_01645</name>
</gene>
<dbReference type="NCBIfam" id="TIGR03071">
    <property type="entry name" value="couple_hipA"/>
    <property type="match status" value="1"/>
</dbReference>
<proteinExistence type="predicted"/>
<dbReference type="InterPro" id="IPR017508">
    <property type="entry name" value="HipA_N1"/>
</dbReference>
<dbReference type="RefSeq" id="WP_002705790.1">
    <property type="nucleotide sequence ID" value="NZ_AAWS01000093.1"/>
</dbReference>
<dbReference type="Proteomes" id="UP000004095">
    <property type="component" value="Unassembled WGS sequence"/>
</dbReference>
<evidence type="ECO:0000313" key="2">
    <source>
        <dbReference type="EMBL" id="EAY23962.1"/>
    </source>
</evidence>
<keyword evidence="3" id="KW-1185">Reference proteome</keyword>
<dbReference type="EMBL" id="AAWS01000093">
    <property type="protein sequence ID" value="EAY23962.1"/>
    <property type="molecule type" value="Genomic_DNA"/>
</dbReference>
<protein>
    <submittedName>
        <fullName evidence="2">HipA</fullName>
    </submittedName>
</protein>
<sequence>MKKALVKIHDVEAGTLTEVTTQHYTFQYLNGYKGAPVSLTMPIQDEAYEYASFPSFFEGLLPEGIQLLGLLKAHKIDKKDYFEQLLAAGSDLVGAVTVEKINTHGS</sequence>